<evidence type="ECO:0000256" key="5">
    <source>
        <dbReference type="ARBA" id="ARBA00023002"/>
    </source>
</evidence>
<dbReference type="InterPro" id="IPR050416">
    <property type="entry name" value="FAD-linked_Oxidoreductase"/>
</dbReference>
<dbReference type="PANTHER" id="PTHR42973:SF39">
    <property type="entry name" value="FAD-BINDING PCMH-TYPE DOMAIN-CONTAINING PROTEIN"/>
    <property type="match status" value="1"/>
</dbReference>
<dbReference type="SUPFAM" id="SSF51679">
    <property type="entry name" value="Bacterial luciferase-like"/>
    <property type="match status" value="1"/>
</dbReference>
<accession>A0ABU5N2J4</accession>
<name>A0ABU5N2J4_9MICO</name>
<evidence type="ECO:0000256" key="4">
    <source>
        <dbReference type="ARBA" id="ARBA00022827"/>
    </source>
</evidence>
<comment type="similarity">
    <text evidence="2">Belongs to the oxygen-dependent FAD-linked oxidoreductase family.</text>
</comment>
<dbReference type="PROSITE" id="PS00862">
    <property type="entry name" value="OX2_COVAL_FAD"/>
    <property type="match status" value="1"/>
</dbReference>
<reference evidence="7 8" key="1">
    <citation type="submission" date="2023-10" db="EMBL/GenBank/DDBJ databases">
        <title>Microbacterium xanthum sp. nov., isolated from seaweed.</title>
        <authorList>
            <person name="Lee S.D."/>
        </authorList>
    </citation>
    <scope>NUCLEOTIDE SEQUENCE [LARGE SCALE GENOMIC DNA]</scope>
    <source>
        <strain evidence="7 8">KCTC 19124</strain>
    </source>
</reference>
<evidence type="ECO:0000256" key="2">
    <source>
        <dbReference type="ARBA" id="ARBA00005466"/>
    </source>
</evidence>
<evidence type="ECO:0000256" key="1">
    <source>
        <dbReference type="ARBA" id="ARBA00001974"/>
    </source>
</evidence>
<keyword evidence="8" id="KW-1185">Reference proteome</keyword>
<dbReference type="InterPro" id="IPR016167">
    <property type="entry name" value="FAD-bd_PCMH_sub1"/>
</dbReference>
<evidence type="ECO:0000313" key="7">
    <source>
        <dbReference type="EMBL" id="MDZ8160284.1"/>
    </source>
</evidence>
<dbReference type="CDD" id="cd01097">
    <property type="entry name" value="Tetrahydromethanopterin_reductase"/>
    <property type="match status" value="1"/>
</dbReference>
<gene>
    <name evidence="7" type="ORF">R2Q92_00425</name>
</gene>
<dbReference type="Pfam" id="PF00296">
    <property type="entry name" value="Bac_luciferase"/>
    <property type="match status" value="1"/>
</dbReference>
<dbReference type="EMBL" id="JAWJYN010000001">
    <property type="protein sequence ID" value="MDZ8160284.1"/>
    <property type="molecule type" value="Genomic_DNA"/>
</dbReference>
<dbReference type="InterPro" id="IPR036318">
    <property type="entry name" value="FAD-bd_PCMH-like_sf"/>
</dbReference>
<evidence type="ECO:0000259" key="6">
    <source>
        <dbReference type="PROSITE" id="PS51387"/>
    </source>
</evidence>
<protein>
    <submittedName>
        <fullName evidence="7">LLM class flavin-dependent oxidoreductase</fullName>
    </submittedName>
</protein>
<dbReference type="InterPro" id="IPR016169">
    <property type="entry name" value="FAD-bd_PCMH_sub2"/>
</dbReference>
<dbReference type="Gene3D" id="3.40.462.20">
    <property type="match status" value="1"/>
</dbReference>
<organism evidence="7 8">
    <name type="scientific">Microbacterium aquimaris</name>
    <dbReference type="NCBI Taxonomy" id="459816"/>
    <lineage>
        <taxon>Bacteria</taxon>
        <taxon>Bacillati</taxon>
        <taxon>Actinomycetota</taxon>
        <taxon>Actinomycetes</taxon>
        <taxon>Micrococcales</taxon>
        <taxon>Microbacteriaceae</taxon>
        <taxon>Microbacterium</taxon>
    </lineage>
</organism>
<sequence>MDYGHPLRFGAFVTPTNVTPQAPVETAQLVESLGYDLVTFQDHPYQASFHDTWTLMSYVAARTDSIHIAPNVMNVPLRNPAVAARAASSLDLLSGGRIDMALGAGAFWDAVVSMGVPRLTPGESVTALEEAIDVMRGIWDAGNRTPLRLDGTVHSIAGAKRGPLPAHDIPIWVGALKPRGLRLIGRKADGWLPSYGYMKPGDFATGNATIDKAATAAGRDPREIRRLLNITVPQTGLDGWAESLATLAIEDGASTFILATDNATALRIFAEEVMPAVREMLETERARTGVVAGEPRKAAALAQRRGGIDYTSAPTGVPSIEPGDFNYATVKSTYMRGGSPGLVLQPRTVEDVIDSVAFARRHTHLPLAIRSGGHGISGRSTNDGGLVIDLRHLDSIEVIDRSRRTVRIGPGARWLDVAKALAEEGWALSSGDYGGVGVGGLATAGGIGWLARKQGLTIDHVIAADIVLADGSLVHTSASENSDLFWAIRGAGANVGIVVAFDFAVEEVGDVGFAQLGYQPSDLADFLQRWGATMEESARDLTTELVITRGTPTTARGVHVMGVVDSDDPDDIVSQLQPLAEISPLTSQSVQLVPYSAVMANADPAPHSGQGEPASASGLIDHITPDVAEALARFIDSGASPFVQIRCVGGAVSDVPADATAYAHRSANFAISAGGAHRQRLADEWAKLKPYLNGTYLSFDTSLDPARIHDAFPPATLARLREIKASVDPQGLFRDNFSVIPPDSPR</sequence>
<evidence type="ECO:0000256" key="3">
    <source>
        <dbReference type="ARBA" id="ARBA00022630"/>
    </source>
</evidence>
<dbReference type="SUPFAM" id="SSF56176">
    <property type="entry name" value="FAD-binding/transporter-associated domain-like"/>
    <property type="match status" value="1"/>
</dbReference>
<dbReference type="InterPro" id="IPR036661">
    <property type="entry name" value="Luciferase-like_sf"/>
</dbReference>
<dbReference type="InterPro" id="IPR016166">
    <property type="entry name" value="FAD-bd_PCMH"/>
</dbReference>
<evidence type="ECO:0000313" key="8">
    <source>
        <dbReference type="Proteomes" id="UP001291912"/>
    </source>
</evidence>
<keyword evidence="3" id="KW-0285">Flavoprotein</keyword>
<proteinExistence type="inferred from homology"/>
<feature type="domain" description="FAD-binding PCMH-type" evidence="6">
    <location>
        <begin position="335"/>
        <end position="508"/>
    </location>
</feature>
<dbReference type="InterPro" id="IPR006093">
    <property type="entry name" value="Oxy_OxRdtase_FAD_BS"/>
</dbReference>
<dbReference type="Gene3D" id="3.20.20.30">
    <property type="entry name" value="Luciferase-like domain"/>
    <property type="match status" value="1"/>
</dbReference>
<dbReference type="PROSITE" id="PS51387">
    <property type="entry name" value="FAD_PCMH"/>
    <property type="match status" value="1"/>
</dbReference>
<dbReference type="Pfam" id="PF01565">
    <property type="entry name" value="FAD_binding_4"/>
    <property type="match status" value="1"/>
</dbReference>
<dbReference type="PANTHER" id="PTHR42973">
    <property type="entry name" value="BINDING OXIDOREDUCTASE, PUTATIVE (AFU_ORTHOLOGUE AFUA_1G17690)-RELATED"/>
    <property type="match status" value="1"/>
</dbReference>
<comment type="cofactor">
    <cofactor evidence="1">
        <name>FAD</name>
        <dbReference type="ChEBI" id="CHEBI:57692"/>
    </cofactor>
</comment>
<dbReference type="InterPro" id="IPR006094">
    <property type="entry name" value="Oxid_FAD_bind_N"/>
</dbReference>
<dbReference type="Proteomes" id="UP001291912">
    <property type="component" value="Unassembled WGS sequence"/>
</dbReference>
<dbReference type="Gene3D" id="3.30.465.10">
    <property type="match status" value="1"/>
</dbReference>
<dbReference type="InterPro" id="IPR011251">
    <property type="entry name" value="Luciferase-like_dom"/>
</dbReference>
<comment type="caution">
    <text evidence="7">The sequence shown here is derived from an EMBL/GenBank/DDBJ whole genome shotgun (WGS) entry which is preliminary data.</text>
</comment>
<keyword evidence="4" id="KW-0274">FAD</keyword>
<dbReference type="Gene3D" id="3.30.43.10">
    <property type="entry name" value="Uridine Diphospho-n-acetylenolpyruvylglucosamine Reductase, domain 2"/>
    <property type="match status" value="1"/>
</dbReference>
<keyword evidence="5" id="KW-0560">Oxidoreductase</keyword>